<accession>A0A2W5UN40</accession>
<dbReference type="Proteomes" id="UP000249061">
    <property type="component" value="Unassembled WGS sequence"/>
</dbReference>
<keyword evidence="2" id="KW-0418">Kinase</keyword>
<dbReference type="GO" id="GO:0016301">
    <property type="term" value="F:kinase activity"/>
    <property type="evidence" value="ECO:0007669"/>
    <property type="project" value="UniProtKB-KW"/>
</dbReference>
<comment type="caution">
    <text evidence="2">The sequence shown here is derived from an EMBL/GenBank/DDBJ whole genome shotgun (WGS) entry which is preliminary data.</text>
</comment>
<dbReference type="EMBL" id="QFQP01000017">
    <property type="protein sequence ID" value="PZR10458.1"/>
    <property type="molecule type" value="Genomic_DNA"/>
</dbReference>
<reference evidence="2 3" key="1">
    <citation type="submission" date="2017-08" db="EMBL/GenBank/DDBJ databases">
        <title>Infants hospitalized years apart are colonized by the same room-sourced microbial strains.</title>
        <authorList>
            <person name="Brooks B."/>
            <person name="Olm M.R."/>
            <person name="Firek B.A."/>
            <person name="Baker R."/>
            <person name="Thomas B.C."/>
            <person name="Morowitz M.J."/>
            <person name="Banfield J.F."/>
        </authorList>
    </citation>
    <scope>NUCLEOTIDE SEQUENCE [LARGE SCALE GENOMIC DNA]</scope>
    <source>
        <strain evidence="2">S2_003_000_R2_14</strain>
    </source>
</reference>
<evidence type="ECO:0000313" key="2">
    <source>
        <dbReference type="EMBL" id="PZR10458.1"/>
    </source>
</evidence>
<keyword evidence="2" id="KW-0808">Transferase</keyword>
<dbReference type="Gene3D" id="3.30.450.40">
    <property type="match status" value="1"/>
</dbReference>
<gene>
    <name evidence="2" type="ORF">DI536_19635</name>
</gene>
<name>A0A2W5UN40_9BACT</name>
<evidence type="ECO:0000313" key="3">
    <source>
        <dbReference type="Proteomes" id="UP000249061"/>
    </source>
</evidence>
<organism evidence="2 3">
    <name type="scientific">Archangium gephyra</name>
    <dbReference type="NCBI Taxonomy" id="48"/>
    <lineage>
        <taxon>Bacteria</taxon>
        <taxon>Pseudomonadati</taxon>
        <taxon>Myxococcota</taxon>
        <taxon>Myxococcia</taxon>
        <taxon>Myxococcales</taxon>
        <taxon>Cystobacterineae</taxon>
        <taxon>Archangiaceae</taxon>
        <taxon>Archangium</taxon>
    </lineage>
</organism>
<proteinExistence type="predicted"/>
<dbReference type="InterPro" id="IPR029016">
    <property type="entry name" value="GAF-like_dom_sf"/>
</dbReference>
<protein>
    <submittedName>
        <fullName evidence="2">Histidine kinase</fullName>
    </submittedName>
</protein>
<sequence>MDARAYLSHAGLSVDVGAVREAQQALWGILEEAKKQSLPATPSALNHLYQYRVPKLSPDGSCSLHDELDPTPYDLGAVLGGRSVQNSFALLTVDALVDHVHKETGIAWLGVYQVRGALLVKLAWRGAESRAEFPLTDDFERRSTNVRVARSGKASHVDDVRAHVKNGGPYYECDPRVQSELCLPIYDPAGHVVGIVDAEAFEPRAFNAPKLAAVISLALEVPTHLPR</sequence>
<feature type="domain" description="GAF" evidence="1">
    <location>
        <begin position="93"/>
        <end position="218"/>
    </location>
</feature>
<dbReference type="AlphaFoldDB" id="A0A2W5UN40"/>
<evidence type="ECO:0000259" key="1">
    <source>
        <dbReference type="Pfam" id="PF13185"/>
    </source>
</evidence>
<dbReference type="Pfam" id="PF13185">
    <property type="entry name" value="GAF_2"/>
    <property type="match status" value="1"/>
</dbReference>
<dbReference type="InterPro" id="IPR003018">
    <property type="entry name" value="GAF"/>
</dbReference>
<dbReference type="SUPFAM" id="SSF55781">
    <property type="entry name" value="GAF domain-like"/>
    <property type="match status" value="1"/>
</dbReference>